<gene>
    <name evidence="2" type="ORF">Catovirus_2_172</name>
</gene>
<sequence>MSDRIKNKILEYNEIVLRNFIDTPNKQEEMSIQPIKNNYDLTMIIFGFVLIILTIILISLIVLLSILVAKR</sequence>
<organism evidence="2">
    <name type="scientific">Catovirus CTV1</name>
    <dbReference type="NCBI Taxonomy" id="1977631"/>
    <lineage>
        <taxon>Viruses</taxon>
        <taxon>Varidnaviria</taxon>
        <taxon>Bamfordvirae</taxon>
        <taxon>Nucleocytoviricota</taxon>
        <taxon>Megaviricetes</taxon>
        <taxon>Imitervirales</taxon>
        <taxon>Mimiviridae</taxon>
        <taxon>Klosneuvirinae</taxon>
        <taxon>Catovirus</taxon>
    </lineage>
</organism>
<evidence type="ECO:0000313" key="2">
    <source>
        <dbReference type="EMBL" id="ARF09223.1"/>
    </source>
</evidence>
<accession>A0A1V0SBY3</accession>
<proteinExistence type="predicted"/>
<keyword evidence="1" id="KW-0812">Transmembrane</keyword>
<feature type="transmembrane region" description="Helical" evidence="1">
    <location>
        <begin position="44"/>
        <end position="69"/>
    </location>
</feature>
<reference evidence="2" key="1">
    <citation type="journal article" date="2017" name="Science">
        <title>Giant viruses with an expanded complement of translation system components.</title>
        <authorList>
            <person name="Schulz F."/>
            <person name="Yutin N."/>
            <person name="Ivanova N.N."/>
            <person name="Ortega D.R."/>
            <person name="Lee T.K."/>
            <person name="Vierheilig J."/>
            <person name="Daims H."/>
            <person name="Horn M."/>
            <person name="Wagner M."/>
            <person name="Jensen G.J."/>
            <person name="Kyrpides N.C."/>
            <person name="Koonin E.V."/>
            <person name="Woyke T."/>
        </authorList>
    </citation>
    <scope>NUCLEOTIDE SEQUENCE</scope>
    <source>
        <strain evidence="2">CTV1</strain>
    </source>
</reference>
<keyword evidence="1" id="KW-1133">Transmembrane helix</keyword>
<evidence type="ECO:0000256" key="1">
    <source>
        <dbReference type="SAM" id="Phobius"/>
    </source>
</evidence>
<protein>
    <submittedName>
        <fullName evidence="2">Uncharacterized protein</fullName>
    </submittedName>
</protein>
<keyword evidence="1" id="KW-0472">Membrane</keyword>
<name>A0A1V0SBY3_9VIRU</name>
<dbReference type="EMBL" id="KY684084">
    <property type="protein sequence ID" value="ARF09223.1"/>
    <property type="molecule type" value="Genomic_DNA"/>
</dbReference>